<accession>F0XAV2</accession>
<dbReference type="STRING" id="655863.F0XAV2"/>
<dbReference type="InterPro" id="IPR053169">
    <property type="entry name" value="MUG_Protein"/>
</dbReference>
<dbReference type="Gene3D" id="1.50.10.20">
    <property type="match status" value="1"/>
</dbReference>
<dbReference type="Pfam" id="PF03663">
    <property type="entry name" value="Glyco_hydro_76"/>
    <property type="match status" value="1"/>
</dbReference>
<dbReference type="Proteomes" id="UP000007796">
    <property type="component" value="Unassembled WGS sequence"/>
</dbReference>
<dbReference type="PANTHER" id="PTHR47791">
    <property type="entry name" value="MEIOTICALLY UP-REGULATED GENE 191 PROTEIN"/>
    <property type="match status" value="1"/>
</dbReference>
<gene>
    <name evidence="2" type="ORF">CMQ_1803</name>
</gene>
<keyword evidence="2" id="KW-0378">Hydrolase</keyword>
<dbReference type="PANTHER" id="PTHR47791:SF1">
    <property type="entry name" value="ENDO MANNANASE, GH76 FAMILY (EUROFUNG)"/>
    <property type="match status" value="1"/>
</dbReference>
<feature type="signal peptide" evidence="1">
    <location>
        <begin position="1"/>
        <end position="20"/>
    </location>
</feature>
<dbReference type="GO" id="GO:0016787">
    <property type="term" value="F:hydrolase activity"/>
    <property type="evidence" value="ECO:0007669"/>
    <property type="project" value="UniProtKB-KW"/>
</dbReference>
<dbReference type="InParanoid" id="F0XAV2"/>
<dbReference type="InterPro" id="IPR008928">
    <property type="entry name" value="6-hairpin_glycosidase_sf"/>
</dbReference>
<dbReference type="SUPFAM" id="SSF48208">
    <property type="entry name" value="Six-hairpin glycosidases"/>
    <property type="match status" value="1"/>
</dbReference>
<dbReference type="InterPro" id="IPR005198">
    <property type="entry name" value="Glyco_hydro_76"/>
</dbReference>
<dbReference type="HOGENOM" id="CLU_028686_0_0_1"/>
<reference evidence="2 3" key="1">
    <citation type="journal article" date="2011" name="Proc. Natl. Acad. Sci. U.S.A.">
        <title>Genome and transcriptome analyses of the mountain pine beetle-fungal symbiont Grosmannia clavigera, a lodgepole pine pathogen.</title>
        <authorList>
            <person name="DiGuistini S."/>
            <person name="Wang Y."/>
            <person name="Liao N.Y."/>
            <person name="Taylor G."/>
            <person name="Tanguay P."/>
            <person name="Feau N."/>
            <person name="Henrissat B."/>
            <person name="Chan S.K."/>
            <person name="Hesse-Orce U."/>
            <person name="Alamouti S.M."/>
            <person name="Tsui C.K.M."/>
            <person name="Docking R.T."/>
            <person name="Levasseur A."/>
            <person name="Haridas S."/>
            <person name="Robertson G."/>
            <person name="Birol I."/>
            <person name="Holt R.A."/>
            <person name="Marra M.A."/>
            <person name="Hamelin R.C."/>
            <person name="Hirst M."/>
            <person name="Jones S.J.M."/>
            <person name="Bohlmann J."/>
            <person name="Breuil C."/>
        </authorList>
    </citation>
    <scope>NUCLEOTIDE SEQUENCE [LARGE SCALE GENOMIC DNA]</scope>
    <source>
        <strain evidence="3">kw1407 / UAMH 11150</strain>
    </source>
</reference>
<name>F0XAV2_GROCL</name>
<dbReference type="GO" id="GO:0005975">
    <property type="term" value="P:carbohydrate metabolic process"/>
    <property type="evidence" value="ECO:0007669"/>
    <property type="project" value="InterPro"/>
</dbReference>
<dbReference type="AlphaFoldDB" id="F0XAV2"/>
<proteinExistence type="predicted"/>
<dbReference type="eggNOG" id="ENOG502S9QC">
    <property type="taxonomic scope" value="Eukaryota"/>
</dbReference>
<evidence type="ECO:0000313" key="3">
    <source>
        <dbReference type="Proteomes" id="UP000007796"/>
    </source>
</evidence>
<organism evidence="3">
    <name type="scientific">Grosmannia clavigera (strain kw1407 / UAMH 11150)</name>
    <name type="common">Blue stain fungus</name>
    <name type="synonym">Graphiocladiella clavigera</name>
    <dbReference type="NCBI Taxonomy" id="655863"/>
    <lineage>
        <taxon>Eukaryota</taxon>
        <taxon>Fungi</taxon>
        <taxon>Dikarya</taxon>
        <taxon>Ascomycota</taxon>
        <taxon>Pezizomycotina</taxon>
        <taxon>Sordariomycetes</taxon>
        <taxon>Sordariomycetidae</taxon>
        <taxon>Ophiostomatales</taxon>
        <taxon>Ophiostomataceae</taxon>
        <taxon>Leptographium</taxon>
    </lineage>
</organism>
<dbReference type="RefSeq" id="XP_014174649.1">
    <property type="nucleotide sequence ID" value="XM_014319174.1"/>
</dbReference>
<dbReference type="GeneID" id="25974722"/>
<keyword evidence="1" id="KW-0732">Signal</keyword>
<keyword evidence="3" id="KW-1185">Reference proteome</keyword>
<protein>
    <submittedName>
        <fullName evidence="2">Glycosyl hydrolase</fullName>
    </submittedName>
</protein>
<evidence type="ECO:0000256" key="1">
    <source>
        <dbReference type="SAM" id="SignalP"/>
    </source>
</evidence>
<evidence type="ECO:0000313" key="2">
    <source>
        <dbReference type="EMBL" id="EFX05167.1"/>
    </source>
</evidence>
<sequence>MSLFLGLTSLLVAFASEAKADDATYNVNAICTCDQMMRYYGTSHTGLWGGSWWESAILMASLADISSLDSTYNGTYFGTYATTYANAPSFNGYTGFIDDYYDDEGWWANAWISVYDLTKNPSYLDLAVSLYNDISGGESTCGGIYWEKGHSYVAAIANELYINLAASLANRAPEDARQGYLEEAMTKWDWVFNSGLVGSDWLIIDGVDGDSCVAEGNKYSYNQGVILGAAVELYKATGNATYLELAGNVADAVTAAGSAFTNHNGVITDCDGGCDDQGDMFKGPLFRGLRQLQLADPHSNWETWITTNAQSLWNNALNVTVVDGASECNTGADFSGPMTSVNEITQGAALDCLVAAWAVTA</sequence>
<feature type="chain" id="PRO_5003260347" evidence="1">
    <location>
        <begin position="21"/>
        <end position="361"/>
    </location>
</feature>
<dbReference type="OrthoDB" id="9984024at2759"/>
<dbReference type="EMBL" id="GL629747">
    <property type="protein sequence ID" value="EFX05167.1"/>
    <property type="molecule type" value="Genomic_DNA"/>
</dbReference>